<sequence length="740" mass="81546">MTDSPVLEGEVADLQIQSIIGFDGTILRGFRVHPNGIHVIYPLGNKVSITHWVTKQQFFLNGHTNTISAIDISLSGKYVASGQINHIGFKAKVILWDFYERTILSEHELHKVRVEAVAFSLNDRYLISLGGRDCGSVVVWDVQDRQPLCGNSASRGVQGDATVLCKTNRREACFLTGGDGTLIVWCIDRLGRNVRGVDVALSKLKRVITCMDLNERDEICYCGTTTGDVLKIRLNFHHDIDILEPTKKPMMVGCFAKISRKKLPEGVVDLYSQGVRSLLLMESGNIIIGAGDGTVDMVAEKKVNLREPHSIAYKLPSIPELLVLKTTNVKGGVTSLVFYNNDEIFVGTTNCELFSIDLKTFETKLLITCHTSTIYDVAFPYQFSDVFATASKDDIRIWSISTLQELLRICVPNFICSSVVFSHDGKSILSAWNDGVIRSFTPLTGRLIFAIMNAHNKGVSALATTHHGKTLISGGCEGQVRLWDITPYRQELMCTLKEHKGPVSAIHINLTDDEAASASTDGTCIIWDVIRQVRKQILFANTLFMCVRYFPTGVQIMTAGSDRKVAYWEVLDGSLVRELEGSPSGAINCLDISFDGALFVTGGNDQIVKLWKYQEGVTTHIGLGHSAVVTAVCFSPDGKYVISTSSSGSIFLWHVPLELQQNRENNKQEISSPKDTPADTAQSVAIGASDPQCETPKKEEHINNLETSRSSEKSIKKSPAVKCRCIKACRCAKKKIIKAC</sequence>
<dbReference type="GO" id="GO:0005930">
    <property type="term" value="C:axoneme"/>
    <property type="evidence" value="ECO:0007669"/>
    <property type="project" value="UniProtKB-ARBA"/>
</dbReference>
<feature type="repeat" description="WD" evidence="13">
    <location>
        <begin position="580"/>
        <end position="621"/>
    </location>
</feature>
<dbReference type="PROSITE" id="PS50082">
    <property type="entry name" value="WD_REPEATS_2"/>
    <property type="match status" value="4"/>
</dbReference>
<reference evidence="15 16" key="1">
    <citation type="journal article" date="2024" name="BMC Genomics">
        <title>De novo assembly and annotation of Popillia japonica's genome with initial clues to its potential as an invasive pest.</title>
        <authorList>
            <person name="Cucini C."/>
            <person name="Boschi S."/>
            <person name="Funari R."/>
            <person name="Cardaioli E."/>
            <person name="Iannotti N."/>
            <person name="Marturano G."/>
            <person name="Paoli F."/>
            <person name="Bruttini M."/>
            <person name="Carapelli A."/>
            <person name="Frati F."/>
            <person name="Nardi F."/>
        </authorList>
    </citation>
    <scope>NUCLEOTIDE SEQUENCE [LARGE SCALE GENOMIC DNA]</scope>
    <source>
        <strain evidence="15">DMR45628</strain>
    </source>
</reference>
<dbReference type="InterPro" id="IPR036322">
    <property type="entry name" value="WD40_repeat_dom_sf"/>
</dbReference>
<evidence type="ECO:0000256" key="7">
    <source>
        <dbReference type="ARBA" id="ARBA00023069"/>
    </source>
</evidence>
<evidence type="ECO:0000256" key="12">
    <source>
        <dbReference type="ARBA" id="ARBA00047117"/>
    </source>
</evidence>
<evidence type="ECO:0000256" key="14">
    <source>
        <dbReference type="SAM" id="MobiDB-lite"/>
    </source>
</evidence>
<feature type="repeat" description="WD" evidence="13">
    <location>
        <begin position="496"/>
        <end position="529"/>
    </location>
</feature>
<comment type="subcellular location">
    <subcellularLocation>
        <location evidence="1">Cell projection</location>
        <location evidence="1">Cilium</location>
        <location evidence="1">Flagellum</location>
    </subcellularLocation>
    <subcellularLocation>
        <location evidence="2">Cytoplasm</location>
    </subcellularLocation>
</comment>
<keyword evidence="3" id="KW-0963">Cytoplasm</keyword>
<evidence type="ECO:0000313" key="15">
    <source>
        <dbReference type="EMBL" id="KAK9712575.1"/>
    </source>
</evidence>
<organism evidence="15 16">
    <name type="scientific">Popillia japonica</name>
    <name type="common">Japanese beetle</name>
    <dbReference type="NCBI Taxonomy" id="7064"/>
    <lineage>
        <taxon>Eukaryota</taxon>
        <taxon>Metazoa</taxon>
        <taxon>Ecdysozoa</taxon>
        <taxon>Arthropoda</taxon>
        <taxon>Hexapoda</taxon>
        <taxon>Insecta</taxon>
        <taxon>Pterygota</taxon>
        <taxon>Neoptera</taxon>
        <taxon>Endopterygota</taxon>
        <taxon>Coleoptera</taxon>
        <taxon>Polyphaga</taxon>
        <taxon>Scarabaeiformia</taxon>
        <taxon>Scarabaeidae</taxon>
        <taxon>Rutelinae</taxon>
        <taxon>Popillia</taxon>
    </lineage>
</organism>
<dbReference type="PANTHER" id="PTHR13720">
    <property type="entry name" value="WD-40 REPEAT PROTEIN"/>
    <property type="match status" value="1"/>
</dbReference>
<comment type="function">
    <text evidence="11">Microtubule inner protein (MIP) part of the dynein-decorated doublet microtubules (DMTs) in cilia axoneme. Important for proper ciliary and flagellar beating. May act in cooperation with CFAP45 and axonemal dynein subunit DNAH11. May play a role in cell growth and/or survival.</text>
</comment>
<dbReference type="CDD" id="cd00200">
    <property type="entry name" value="WD40"/>
    <property type="match status" value="1"/>
</dbReference>
<evidence type="ECO:0000256" key="3">
    <source>
        <dbReference type="ARBA" id="ARBA00022490"/>
    </source>
</evidence>
<evidence type="ECO:0000256" key="4">
    <source>
        <dbReference type="ARBA" id="ARBA00022574"/>
    </source>
</evidence>
<dbReference type="Gene3D" id="2.130.10.10">
    <property type="entry name" value="YVTN repeat-like/Quinoprotein amine dehydrogenase"/>
    <property type="match status" value="3"/>
</dbReference>
<dbReference type="InterPro" id="IPR001680">
    <property type="entry name" value="WD40_rpt"/>
</dbReference>
<keyword evidence="16" id="KW-1185">Reference proteome</keyword>
<feature type="repeat" description="WD" evidence="13">
    <location>
        <begin position="622"/>
        <end position="655"/>
    </location>
</feature>
<dbReference type="GO" id="GO:0031514">
    <property type="term" value="C:motile cilium"/>
    <property type="evidence" value="ECO:0007669"/>
    <property type="project" value="UniProtKB-SubCell"/>
</dbReference>
<feature type="compositionally biased region" description="Basic and acidic residues" evidence="14">
    <location>
        <begin position="695"/>
        <end position="715"/>
    </location>
</feature>
<evidence type="ECO:0000256" key="2">
    <source>
        <dbReference type="ARBA" id="ARBA00004496"/>
    </source>
</evidence>
<accession>A0AAW1K4J2</accession>
<comment type="subunit">
    <text evidence="12">Microtubule inner protein component of sperm flagellar doublet microtubules. Interacts with BRCA2. Interacts with the CCT chaperonin complex. Interacts with HSP70. Interacts with AK8. Interacts with CFAP45. Interacts with DNAI1. Interacts with IQDC.</text>
</comment>
<dbReference type="PANTHER" id="PTHR13720:SF14">
    <property type="entry name" value="CILIA- AND FLAGELLA-ASSOCIATED PROTEIN 52"/>
    <property type="match status" value="1"/>
</dbReference>
<comment type="caution">
    <text evidence="15">The sequence shown here is derived from an EMBL/GenBank/DDBJ whole genome shotgun (WGS) entry which is preliminary data.</text>
</comment>
<evidence type="ECO:0000256" key="5">
    <source>
        <dbReference type="ARBA" id="ARBA00022737"/>
    </source>
</evidence>
<dbReference type="AlphaFoldDB" id="A0AAW1K4J2"/>
<dbReference type="PROSITE" id="PS50294">
    <property type="entry name" value="WD_REPEATS_REGION"/>
    <property type="match status" value="2"/>
</dbReference>
<dbReference type="Proteomes" id="UP001458880">
    <property type="component" value="Unassembled WGS sequence"/>
</dbReference>
<dbReference type="Pfam" id="PF00400">
    <property type="entry name" value="WD40"/>
    <property type="match status" value="5"/>
</dbReference>
<protein>
    <recommendedName>
        <fullName evidence="10">Cilia- and flagella-associated protein 52</fullName>
    </recommendedName>
</protein>
<dbReference type="InterPro" id="IPR050630">
    <property type="entry name" value="WD_repeat_EMAP"/>
</dbReference>
<dbReference type="PROSITE" id="PS00678">
    <property type="entry name" value="WD_REPEATS_1"/>
    <property type="match status" value="1"/>
</dbReference>
<evidence type="ECO:0000256" key="13">
    <source>
        <dbReference type="PROSITE-ProRule" id="PRU00221"/>
    </source>
</evidence>
<comment type="similarity">
    <text evidence="9">Belongs to the CFAP52 family.</text>
</comment>
<feature type="repeat" description="WD" evidence="13">
    <location>
        <begin position="452"/>
        <end position="485"/>
    </location>
</feature>
<evidence type="ECO:0000256" key="8">
    <source>
        <dbReference type="ARBA" id="ARBA00023273"/>
    </source>
</evidence>
<evidence type="ECO:0000256" key="11">
    <source>
        <dbReference type="ARBA" id="ARBA00046056"/>
    </source>
</evidence>
<keyword evidence="6" id="KW-0282">Flagellum</keyword>
<dbReference type="InterPro" id="IPR019775">
    <property type="entry name" value="WD40_repeat_CS"/>
</dbReference>
<feature type="region of interest" description="Disordered" evidence="14">
    <location>
        <begin position="687"/>
        <end position="717"/>
    </location>
</feature>
<name>A0AAW1K4J2_POPJA</name>
<dbReference type="SUPFAM" id="SSF50978">
    <property type="entry name" value="WD40 repeat-like"/>
    <property type="match status" value="2"/>
</dbReference>
<gene>
    <name evidence="15" type="ORF">QE152_g24815</name>
</gene>
<proteinExistence type="inferred from homology"/>
<keyword evidence="5" id="KW-0677">Repeat</keyword>
<dbReference type="FunFam" id="2.130.10.10:FF:000207">
    <property type="entry name" value="Cilia- and flagella-associated protein 52"/>
    <property type="match status" value="1"/>
</dbReference>
<evidence type="ECO:0000256" key="6">
    <source>
        <dbReference type="ARBA" id="ARBA00022846"/>
    </source>
</evidence>
<keyword evidence="8" id="KW-0966">Cell projection</keyword>
<dbReference type="EMBL" id="JASPKY010000261">
    <property type="protein sequence ID" value="KAK9712575.1"/>
    <property type="molecule type" value="Genomic_DNA"/>
</dbReference>
<dbReference type="InterPro" id="IPR015943">
    <property type="entry name" value="WD40/YVTN_repeat-like_dom_sf"/>
</dbReference>
<evidence type="ECO:0000256" key="10">
    <source>
        <dbReference type="ARBA" id="ARBA00029552"/>
    </source>
</evidence>
<keyword evidence="4 13" id="KW-0853">WD repeat</keyword>
<evidence type="ECO:0000313" key="16">
    <source>
        <dbReference type="Proteomes" id="UP001458880"/>
    </source>
</evidence>
<dbReference type="SMART" id="SM00320">
    <property type="entry name" value="WD40"/>
    <property type="match status" value="10"/>
</dbReference>
<keyword evidence="7" id="KW-0969">Cilium</keyword>
<evidence type="ECO:0000256" key="1">
    <source>
        <dbReference type="ARBA" id="ARBA00004230"/>
    </source>
</evidence>
<dbReference type="FunFam" id="2.130.10.10:FF:001320">
    <property type="entry name" value="Predicted protein"/>
    <property type="match status" value="1"/>
</dbReference>
<evidence type="ECO:0000256" key="9">
    <source>
        <dbReference type="ARBA" id="ARBA00029456"/>
    </source>
</evidence>